<sequence length="539" mass="62819">MDISQMNNIYEELKALQEEFKCCICNKRCQDPVRVKVCGHYFCHQCLYLKKGLYSCPECNMYYEDRDTETNNIVRTTHNILADLEVCLKNIIDNNHSRSHFTIIDIENHSDGETRVVDKINIPEYNIDTPEGDILAHNNKKYKIIFIEGLEKVNAKGETPLHIACKKKKQKNREFIELLEKGVDINAQDFAGWTPLVNDFYCLYYIVRLIPRIIYDYTYIPYISNWVWMHEAVESGNMENIEYLLNHGALINTPGEDYTTPLHKAAVSQNIDIIKLLLEHGADQELIDLHGKKPVECTMDEDIQKIFINPPSCLERVEHLFCNKKIVPFCYYIENEYENKLKQLNIKIQNTYDKKVTHFILRRTHKLSLKILIALLDGCTIVPQEWIDQFLKNDHFIPIPHYSIIFNKKLNEGIQKALIFKLLKLPKLFDQLNFYIYGHKSVILLYNVKFNKDSLGNLIKSGGGKLLHRAPTPGTCDSVVKYPFHARNTTASKCCNYIIFDENSPPELRYQMPEIKHRSSKWLVNCIISYTLLDSPNVV</sequence>
<dbReference type="InterPro" id="IPR013083">
    <property type="entry name" value="Znf_RING/FYVE/PHD"/>
</dbReference>
<keyword evidence="5 6" id="KW-0040">ANK repeat</keyword>
<dbReference type="AlphaFoldDB" id="A0A9P0GNH0"/>
<reference evidence="10" key="2">
    <citation type="submission" date="2022-10" db="EMBL/GenBank/DDBJ databases">
        <authorList>
            <consortium name="ENA_rothamsted_submissions"/>
            <consortium name="culmorum"/>
            <person name="King R."/>
        </authorList>
    </citation>
    <scope>NUCLEOTIDE SEQUENCE</scope>
</reference>
<dbReference type="Gene3D" id="3.40.50.10190">
    <property type="entry name" value="BRCT domain"/>
    <property type="match status" value="2"/>
</dbReference>
<evidence type="ECO:0000256" key="6">
    <source>
        <dbReference type="PROSITE-ProRule" id="PRU00023"/>
    </source>
</evidence>
<dbReference type="SMART" id="SM00292">
    <property type="entry name" value="BRCT"/>
    <property type="match status" value="2"/>
</dbReference>
<evidence type="ECO:0000313" key="10">
    <source>
        <dbReference type="EMBL" id="CAH1116762.1"/>
    </source>
</evidence>
<dbReference type="InterPro" id="IPR001357">
    <property type="entry name" value="BRCT_dom"/>
</dbReference>
<feature type="domain" description="BRCT" evidence="9">
    <location>
        <begin position="424"/>
        <end position="539"/>
    </location>
</feature>
<evidence type="ECO:0000256" key="1">
    <source>
        <dbReference type="ARBA" id="ARBA00022723"/>
    </source>
</evidence>
<accession>A0A9P0GNH0</accession>
<keyword evidence="2" id="KW-0677">Repeat</keyword>
<dbReference type="SUPFAM" id="SSF52113">
    <property type="entry name" value="BRCT domain"/>
    <property type="match status" value="1"/>
</dbReference>
<evidence type="ECO:0000256" key="4">
    <source>
        <dbReference type="ARBA" id="ARBA00022833"/>
    </source>
</evidence>
<dbReference type="PROSITE" id="PS50172">
    <property type="entry name" value="BRCT"/>
    <property type="match status" value="2"/>
</dbReference>
<reference evidence="10" key="1">
    <citation type="submission" date="2022-01" db="EMBL/GenBank/DDBJ databases">
        <authorList>
            <person name="King R."/>
        </authorList>
    </citation>
    <scope>NUCLEOTIDE SEQUENCE</scope>
</reference>
<dbReference type="SUPFAM" id="SSF57850">
    <property type="entry name" value="RING/U-box"/>
    <property type="match status" value="1"/>
</dbReference>
<evidence type="ECO:0000256" key="2">
    <source>
        <dbReference type="ARBA" id="ARBA00022737"/>
    </source>
</evidence>
<dbReference type="PANTHER" id="PTHR24171:SF8">
    <property type="entry name" value="BRCA1-ASSOCIATED RING DOMAIN PROTEIN 1"/>
    <property type="match status" value="1"/>
</dbReference>
<keyword evidence="4" id="KW-0862">Zinc</keyword>
<dbReference type="Proteomes" id="UP001153737">
    <property type="component" value="Chromosome 1"/>
</dbReference>
<dbReference type="PANTHER" id="PTHR24171">
    <property type="entry name" value="ANKYRIN REPEAT DOMAIN-CONTAINING PROTEIN 39-RELATED"/>
    <property type="match status" value="1"/>
</dbReference>
<dbReference type="InterPro" id="IPR002110">
    <property type="entry name" value="Ankyrin_rpt"/>
</dbReference>
<dbReference type="EMBL" id="OU896707">
    <property type="protein sequence ID" value="CAH1116762.1"/>
    <property type="molecule type" value="Genomic_DNA"/>
</dbReference>
<name>A0A9P0GNH0_PHACE</name>
<evidence type="ECO:0000256" key="5">
    <source>
        <dbReference type="ARBA" id="ARBA00023043"/>
    </source>
</evidence>
<dbReference type="InterPro" id="IPR036770">
    <property type="entry name" value="Ankyrin_rpt-contain_sf"/>
</dbReference>
<dbReference type="SMART" id="SM00248">
    <property type="entry name" value="ANK"/>
    <property type="match status" value="3"/>
</dbReference>
<dbReference type="GO" id="GO:0004842">
    <property type="term" value="F:ubiquitin-protein transferase activity"/>
    <property type="evidence" value="ECO:0007669"/>
    <property type="project" value="TreeGrafter"/>
</dbReference>
<feature type="repeat" description="ANK" evidence="6">
    <location>
        <begin position="224"/>
        <end position="256"/>
    </location>
</feature>
<dbReference type="Pfam" id="PF00023">
    <property type="entry name" value="Ank"/>
    <property type="match status" value="1"/>
</dbReference>
<dbReference type="Pfam" id="PF12796">
    <property type="entry name" value="Ank_2"/>
    <property type="match status" value="1"/>
</dbReference>
<keyword evidence="3 7" id="KW-0863">Zinc-finger</keyword>
<feature type="repeat" description="ANK" evidence="6">
    <location>
        <begin position="257"/>
        <end position="289"/>
    </location>
</feature>
<dbReference type="GO" id="GO:0008270">
    <property type="term" value="F:zinc ion binding"/>
    <property type="evidence" value="ECO:0007669"/>
    <property type="project" value="UniProtKB-KW"/>
</dbReference>
<dbReference type="PROSITE" id="PS50089">
    <property type="entry name" value="ZF_RING_2"/>
    <property type="match status" value="1"/>
</dbReference>
<dbReference type="InterPro" id="IPR017907">
    <property type="entry name" value="Znf_RING_CS"/>
</dbReference>
<protein>
    <submittedName>
        <fullName evidence="10">Uncharacterized protein</fullName>
    </submittedName>
</protein>
<evidence type="ECO:0000259" key="9">
    <source>
        <dbReference type="PROSITE" id="PS50172"/>
    </source>
</evidence>
<evidence type="ECO:0000259" key="8">
    <source>
        <dbReference type="PROSITE" id="PS50089"/>
    </source>
</evidence>
<dbReference type="InterPro" id="IPR001841">
    <property type="entry name" value="Znf_RING"/>
</dbReference>
<dbReference type="Gene3D" id="1.25.40.20">
    <property type="entry name" value="Ankyrin repeat-containing domain"/>
    <property type="match status" value="2"/>
</dbReference>
<evidence type="ECO:0000313" key="11">
    <source>
        <dbReference type="Proteomes" id="UP001153737"/>
    </source>
</evidence>
<gene>
    <name evidence="10" type="ORF">PHAECO_LOCUS321</name>
</gene>
<evidence type="ECO:0000256" key="7">
    <source>
        <dbReference type="PROSITE-ProRule" id="PRU00175"/>
    </source>
</evidence>
<feature type="repeat" description="ANK" evidence="6">
    <location>
        <begin position="156"/>
        <end position="190"/>
    </location>
</feature>
<dbReference type="PROSITE" id="PS50297">
    <property type="entry name" value="ANK_REP_REGION"/>
    <property type="match status" value="2"/>
</dbReference>
<dbReference type="GO" id="GO:0070531">
    <property type="term" value="C:BRCA1-A complex"/>
    <property type="evidence" value="ECO:0007669"/>
    <property type="project" value="TreeGrafter"/>
</dbReference>
<feature type="domain" description="BRCT" evidence="9">
    <location>
        <begin position="336"/>
        <end position="404"/>
    </location>
</feature>
<feature type="domain" description="RING-type" evidence="8">
    <location>
        <begin position="22"/>
        <end position="60"/>
    </location>
</feature>
<dbReference type="GO" id="GO:0031436">
    <property type="term" value="C:BRCA1-BARD1 complex"/>
    <property type="evidence" value="ECO:0007669"/>
    <property type="project" value="TreeGrafter"/>
</dbReference>
<dbReference type="GO" id="GO:0085020">
    <property type="term" value="P:protein K6-linked ubiquitination"/>
    <property type="evidence" value="ECO:0007669"/>
    <property type="project" value="TreeGrafter"/>
</dbReference>
<dbReference type="PROSITE" id="PS00518">
    <property type="entry name" value="ZF_RING_1"/>
    <property type="match status" value="1"/>
</dbReference>
<proteinExistence type="predicted"/>
<keyword evidence="11" id="KW-1185">Reference proteome</keyword>
<organism evidence="10 11">
    <name type="scientific">Phaedon cochleariae</name>
    <name type="common">Mustard beetle</name>
    <dbReference type="NCBI Taxonomy" id="80249"/>
    <lineage>
        <taxon>Eukaryota</taxon>
        <taxon>Metazoa</taxon>
        <taxon>Ecdysozoa</taxon>
        <taxon>Arthropoda</taxon>
        <taxon>Hexapoda</taxon>
        <taxon>Insecta</taxon>
        <taxon>Pterygota</taxon>
        <taxon>Neoptera</taxon>
        <taxon>Endopterygota</taxon>
        <taxon>Coleoptera</taxon>
        <taxon>Polyphaga</taxon>
        <taxon>Cucujiformia</taxon>
        <taxon>Chrysomeloidea</taxon>
        <taxon>Chrysomelidae</taxon>
        <taxon>Chrysomelinae</taxon>
        <taxon>Chrysomelini</taxon>
        <taxon>Phaedon</taxon>
    </lineage>
</organism>
<keyword evidence="1" id="KW-0479">Metal-binding</keyword>
<dbReference type="PROSITE" id="PS50088">
    <property type="entry name" value="ANK_REPEAT"/>
    <property type="match status" value="3"/>
</dbReference>
<evidence type="ECO:0000256" key="3">
    <source>
        <dbReference type="ARBA" id="ARBA00022771"/>
    </source>
</evidence>
<dbReference type="SMART" id="SM00184">
    <property type="entry name" value="RING"/>
    <property type="match status" value="1"/>
</dbReference>
<dbReference type="SUPFAM" id="SSF48403">
    <property type="entry name" value="Ankyrin repeat"/>
    <property type="match status" value="1"/>
</dbReference>
<dbReference type="InterPro" id="IPR036420">
    <property type="entry name" value="BRCT_dom_sf"/>
</dbReference>
<dbReference type="OrthoDB" id="2384350at2759"/>
<dbReference type="Gene3D" id="3.30.40.10">
    <property type="entry name" value="Zinc/RING finger domain, C3HC4 (zinc finger)"/>
    <property type="match status" value="1"/>
</dbReference>